<evidence type="ECO:0008006" key="5">
    <source>
        <dbReference type="Google" id="ProtNLM"/>
    </source>
</evidence>
<reference evidence="3 4" key="1">
    <citation type="submission" date="2023-07" db="EMBL/GenBank/DDBJ databases">
        <title>Genomic Encyclopedia of Type Strains, Phase IV (KMG-IV): sequencing the most valuable type-strain genomes for metagenomic binning, comparative biology and taxonomic classification.</title>
        <authorList>
            <person name="Goeker M."/>
        </authorList>
    </citation>
    <scope>NUCLEOTIDE SEQUENCE [LARGE SCALE GENOMIC DNA]</scope>
    <source>
        <strain evidence="3 4">T98</strain>
    </source>
</reference>
<dbReference type="RefSeq" id="WP_312001211.1">
    <property type="nucleotide sequence ID" value="NZ_JAUSUY010000014.1"/>
</dbReference>
<dbReference type="EMBL" id="JAUSUY010000014">
    <property type="protein sequence ID" value="MDT3427813.1"/>
    <property type="molecule type" value="Genomic_DNA"/>
</dbReference>
<proteinExistence type="predicted"/>
<feature type="chain" id="PRO_5045646719" description="SbsC C-terminal domain-containing protein" evidence="2">
    <location>
        <begin position="26"/>
        <end position="330"/>
    </location>
</feature>
<feature type="signal peptide" evidence="2">
    <location>
        <begin position="1"/>
        <end position="25"/>
    </location>
</feature>
<name>A0ABU3HAF5_9BACL</name>
<evidence type="ECO:0000256" key="1">
    <source>
        <dbReference type="SAM" id="MobiDB-lite"/>
    </source>
</evidence>
<keyword evidence="2" id="KW-0732">Signal</keyword>
<evidence type="ECO:0000256" key="2">
    <source>
        <dbReference type="SAM" id="SignalP"/>
    </source>
</evidence>
<evidence type="ECO:0000313" key="3">
    <source>
        <dbReference type="EMBL" id="MDT3427813.1"/>
    </source>
</evidence>
<keyword evidence="4" id="KW-1185">Reference proteome</keyword>
<feature type="region of interest" description="Disordered" evidence="1">
    <location>
        <begin position="309"/>
        <end position="330"/>
    </location>
</feature>
<sequence length="330" mass="36234">MNKTAIIALAAALLLVLTEPGPQLAAAQKATAPAGQKPAPGVTPQAKARHAEAVYKAYLSLLSSSANLPEAISYLNANIYAAGSYRAMLMTLRLENAQRAALSAWQDKFAIQGIQRELTELYEPGDSLAELAGKTKKANLRLMLERAVKCGYKLETAEGSFFPVIDYAAYRKYKLYVTSDIRDYITIMAIESDLPSNKDNGLIIAWAEVASRALAQEAFIAAYPRSNRIEAVKSLFRTYEIDTFYGLSNTPLFHYDNLEMDLEASKAYTAVLAKNNGESPYLEKLGGFMKLLKEHDYKLTDEIEEYRRQVAPQEIPATEPSAGAGAAQAE</sequence>
<comment type="caution">
    <text evidence="3">The sequence shown here is derived from an EMBL/GenBank/DDBJ whole genome shotgun (WGS) entry which is preliminary data.</text>
</comment>
<evidence type="ECO:0000313" key="4">
    <source>
        <dbReference type="Proteomes" id="UP001248709"/>
    </source>
</evidence>
<protein>
    <recommendedName>
        <fullName evidence="5">SbsC C-terminal domain-containing protein</fullName>
    </recommendedName>
</protein>
<dbReference type="Proteomes" id="UP001248709">
    <property type="component" value="Unassembled WGS sequence"/>
</dbReference>
<organism evidence="3 4">
    <name type="scientific">Paenibacillus forsythiae</name>
    <dbReference type="NCBI Taxonomy" id="365616"/>
    <lineage>
        <taxon>Bacteria</taxon>
        <taxon>Bacillati</taxon>
        <taxon>Bacillota</taxon>
        <taxon>Bacilli</taxon>
        <taxon>Bacillales</taxon>
        <taxon>Paenibacillaceae</taxon>
        <taxon>Paenibacillus</taxon>
    </lineage>
</organism>
<accession>A0ABU3HAF5</accession>
<gene>
    <name evidence="3" type="ORF">J2Z22_003389</name>
</gene>